<dbReference type="InterPro" id="IPR029039">
    <property type="entry name" value="Flavoprotein-like_sf"/>
</dbReference>
<keyword evidence="4" id="KW-1185">Reference proteome</keyword>
<reference evidence="3 4" key="1">
    <citation type="submission" date="2019-11" db="EMBL/GenBank/DDBJ databases">
        <title>Characterisation of Fundicoccus ignavus gen. nov. sp. nov., a novel genus of the family Aerococcaceae isolated from bulk tank milk.</title>
        <authorList>
            <person name="Siebert A."/>
            <person name="Huptas C."/>
            <person name="Wenning M."/>
            <person name="Scherer S."/>
            <person name="Doll E.V."/>
        </authorList>
    </citation>
    <scope>NUCLEOTIDE SEQUENCE [LARGE SCALE GENOMIC DNA]</scope>
    <source>
        <strain evidence="3 4">WS4759</strain>
    </source>
</reference>
<dbReference type="PANTHER" id="PTHR30543:SF21">
    <property type="entry name" value="NAD(P)H-DEPENDENT FMN REDUCTASE LOT6"/>
    <property type="match status" value="1"/>
</dbReference>
<sequence>MKLVGLVGSNADQSYNRILLKFIEKHFKSKFELEVLEIKDVPLFNQSDDQTETPVIQTLAAKIKAADGVIIATPEHNHTIPAALKSVIEWLSFRIHPFENKPVMIIGASYFKQGSSRAQLDLRQILDSPGVNAIVLPGNEFLLGNVKEAFDEAGELKDAGTTKFLGLCLEKFLRFIEVVSVLEKPAAPKEAPAVEDLWATGQVATTVEGVDKEADDWLEQAAEKVNAVEGDTYVKLDRGLLTVDQLNIFLNSMPLELTFADENNQFLYYNRNAEPEEMLAKRWPAQVGNPLAKCHPPKTHKNVSWVLNQLRTGKQDIVKVNVPTHGPDKFVVHHYQAMRDGEGNYRGINEYILDLQPVIDWYLKQTGQTLVGAPKADAVSGASQSSDADSSASIHDEPAGVTAAEAKKNADAVSSASVTEEVVEAPAVDAVSGASEA</sequence>
<accession>A0A6I2GN76</accession>
<feature type="domain" description="NADPH-dependent FMN reductase-like" evidence="2">
    <location>
        <begin position="1"/>
        <end position="146"/>
    </location>
</feature>
<dbReference type="EMBL" id="WJQS01000007">
    <property type="protein sequence ID" value="MRI85928.1"/>
    <property type="molecule type" value="Genomic_DNA"/>
</dbReference>
<gene>
    <name evidence="3" type="ORF">GIY09_08620</name>
</gene>
<feature type="compositionally biased region" description="Low complexity" evidence="1">
    <location>
        <begin position="379"/>
        <end position="393"/>
    </location>
</feature>
<protein>
    <submittedName>
        <fullName evidence="3">NADPH-dependent oxidoreductase</fullName>
    </submittedName>
</protein>
<dbReference type="Pfam" id="PF13596">
    <property type="entry name" value="PAS_10"/>
    <property type="match status" value="1"/>
</dbReference>
<evidence type="ECO:0000256" key="1">
    <source>
        <dbReference type="SAM" id="MobiDB-lite"/>
    </source>
</evidence>
<dbReference type="AlphaFoldDB" id="A0A6I2GN76"/>
<dbReference type="PANTHER" id="PTHR30543">
    <property type="entry name" value="CHROMATE REDUCTASE"/>
    <property type="match status" value="1"/>
</dbReference>
<evidence type="ECO:0000259" key="2">
    <source>
        <dbReference type="Pfam" id="PF03358"/>
    </source>
</evidence>
<evidence type="ECO:0000313" key="3">
    <source>
        <dbReference type="EMBL" id="MRI85928.1"/>
    </source>
</evidence>
<dbReference type="InterPro" id="IPR005025">
    <property type="entry name" value="FMN_Rdtase-like_dom"/>
</dbReference>
<dbReference type="RefSeq" id="WP_153863804.1">
    <property type="nucleotide sequence ID" value="NZ_WJQS01000007.1"/>
</dbReference>
<proteinExistence type="predicted"/>
<dbReference type="Gene3D" id="3.30.450.20">
    <property type="entry name" value="PAS domain"/>
    <property type="match status" value="1"/>
</dbReference>
<dbReference type="GO" id="GO:0010181">
    <property type="term" value="F:FMN binding"/>
    <property type="evidence" value="ECO:0007669"/>
    <property type="project" value="TreeGrafter"/>
</dbReference>
<dbReference type="Pfam" id="PF03358">
    <property type="entry name" value="FMN_red"/>
    <property type="match status" value="1"/>
</dbReference>
<comment type="caution">
    <text evidence="3">The sequence shown here is derived from an EMBL/GenBank/DDBJ whole genome shotgun (WGS) entry which is preliminary data.</text>
</comment>
<organism evidence="3 4">
    <name type="scientific">Fundicoccus ignavus</name>
    <dbReference type="NCBI Taxonomy" id="2664442"/>
    <lineage>
        <taxon>Bacteria</taxon>
        <taxon>Bacillati</taxon>
        <taxon>Bacillota</taxon>
        <taxon>Bacilli</taxon>
        <taxon>Lactobacillales</taxon>
        <taxon>Aerococcaceae</taxon>
        <taxon>Fundicoccus</taxon>
    </lineage>
</organism>
<feature type="region of interest" description="Disordered" evidence="1">
    <location>
        <begin position="379"/>
        <end position="414"/>
    </location>
</feature>
<dbReference type="Gene3D" id="3.40.50.360">
    <property type="match status" value="1"/>
</dbReference>
<dbReference type="SUPFAM" id="SSF52218">
    <property type="entry name" value="Flavoproteins"/>
    <property type="match status" value="1"/>
</dbReference>
<dbReference type="GO" id="GO:0016491">
    <property type="term" value="F:oxidoreductase activity"/>
    <property type="evidence" value="ECO:0007669"/>
    <property type="project" value="InterPro"/>
</dbReference>
<dbReference type="GO" id="GO:0005829">
    <property type="term" value="C:cytosol"/>
    <property type="evidence" value="ECO:0007669"/>
    <property type="project" value="TreeGrafter"/>
</dbReference>
<dbReference type="InterPro" id="IPR050712">
    <property type="entry name" value="NAD(P)H-dep_reductase"/>
</dbReference>
<name>A0A6I2GN76_9LACT</name>
<evidence type="ECO:0000313" key="4">
    <source>
        <dbReference type="Proteomes" id="UP000430975"/>
    </source>
</evidence>
<dbReference type="Proteomes" id="UP000430975">
    <property type="component" value="Unassembled WGS sequence"/>
</dbReference>